<dbReference type="EMBL" id="CP027116">
    <property type="protein sequence ID" value="AVM25630.1"/>
    <property type="molecule type" value="Genomic_DNA"/>
</dbReference>
<dbReference type="InterPro" id="IPR051612">
    <property type="entry name" value="Teichoic_Acid_Biosynth"/>
</dbReference>
<proteinExistence type="inferred from homology"/>
<dbReference type="InterPro" id="IPR007554">
    <property type="entry name" value="Glycerophosphate_synth"/>
</dbReference>
<keyword evidence="3" id="KW-1003">Cell membrane</keyword>
<feature type="region of interest" description="Disordered" evidence="7">
    <location>
        <begin position="92"/>
        <end position="129"/>
    </location>
</feature>
<keyword evidence="5" id="KW-0777">Teichoic acid biosynthesis</keyword>
<comment type="subcellular location">
    <subcellularLocation>
        <location evidence="1">Cell membrane</location>
        <topology evidence="1">Peripheral membrane protein</topology>
    </subcellularLocation>
</comment>
<evidence type="ECO:0000256" key="6">
    <source>
        <dbReference type="ARBA" id="ARBA00023136"/>
    </source>
</evidence>
<keyword evidence="4" id="KW-0808">Transferase</keyword>
<dbReference type="AlphaFoldDB" id="A0AAD2JDH3"/>
<keyword evidence="6" id="KW-0472">Membrane</keyword>
<dbReference type="GO" id="GO:0005886">
    <property type="term" value="C:plasma membrane"/>
    <property type="evidence" value="ECO:0007669"/>
    <property type="project" value="UniProtKB-SubCell"/>
</dbReference>
<evidence type="ECO:0000256" key="7">
    <source>
        <dbReference type="SAM" id="MobiDB-lite"/>
    </source>
</evidence>
<organism evidence="8 9">
    <name type="scientific">Bacillus pumilus</name>
    <name type="common">Bacillus mesentericus</name>
    <dbReference type="NCBI Taxonomy" id="1408"/>
    <lineage>
        <taxon>Bacteria</taxon>
        <taxon>Bacillati</taxon>
        <taxon>Bacillota</taxon>
        <taxon>Bacilli</taxon>
        <taxon>Bacillales</taxon>
        <taxon>Bacillaceae</taxon>
        <taxon>Bacillus</taxon>
    </lineage>
</organism>
<reference evidence="8 9" key="1">
    <citation type="submission" date="2018-02" db="EMBL/GenBank/DDBJ databases">
        <title>The complete genome of two Bacillus pumilus strains from Cuatro Cienegas, Coahuila, Mexico.</title>
        <authorList>
            <person name="Zarza E."/>
            <person name="Alcaraz L.D."/>
            <person name="Aguilar-Salinas B."/>
            <person name="Islas A."/>
            <person name="Olmedo-Alvarez G."/>
        </authorList>
    </citation>
    <scope>NUCLEOTIDE SEQUENCE [LARGE SCALE GENOMIC DNA]</scope>
    <source>
        <strain evidence="8 9">145</strain>
    </source>
</reference>
<dbReference type="InterPro" id="IPR043148">
    <property type="entry name" value="TagF_C"/>
</dbReference>
<gene>
    <name evidence="8" type="ORF">C5695_17970</name>
</gene>
<evidence type="ECO:0000256" key="1">
    <source>
        <dbReference type="ARBA" id="ARBA00004202"/>
    </source>
</evidence>
<evidence type="ECO:0000256" key="5">
    <source>
        <dbReference type="ARBA" id="ARBA00022944"/>
    </source>
</evidence>
<dbReference type="SUPFAM" id="SSF53756">
    <property type="entry name" value="UDP-Glycosyltransferase/glycogen phosphorylase"/>
    <property type="match status" value="1"/>
</dbReference>
<dbReference type="GO" id="GO:0019350">
    <property type="term" value="P:teichoic acid biosynthetic process"/>
    <property type="evidence" value="ECO:0007669"/>
    <property type="project" value="UniProtKB-KW"/>
</dbReference>
<evidence type="ECO:0000313" key="9">
    <source>
        <dbReference type="Proteomes" id="UP000264960"/>
    </source>
</evidence>
<evidence type="ECO:0000256" key="3">
    <source>
        <dbReference type="ARBA" id="ARBA00022475"/>
    </source>
</evidence>
<dbReference type="PANTHER" id="PTHR37316:SF3">
    <property type="entry name" value="TEICHOIC ACID GLYCEROL-PHOSPHATE TRANSFERASE"/>
    <property type="match status" value="1"/>
</dbReference>
<dbReference type="Proteomes" id="UP000264960">
    <property type="component" value="Chromosome"/>
</dbReference>
<protein>
    <submittedName>
        <fullName evidence="8">CDP-glycerol glycerophosphotransferase family protein</fullName>
    </submittedName>
</protein>
<comment type="similarity">
    <text evidence="2">Belongs to the CDP-glycerol glycerophosphotransferase family.</text>
</comment>
<evidence type="ECO:0000256" key="4">
    <source>
        <dbReference type="ARBA" id="ARBA00022679"/>
    </source>
</evidence>
<dbReference type="GO" id="GO:0047355">
    <property type="term" value="F:CDP-glycerol glycerophosphotransferase activity"/>
    <property type="evidence" value="ECO:0007669"/>
    <property type="project" value="InterPro"/>
</dbReference>
<dbReference type="PANTHER" id="PTHR37316">
    <property type="entry name" value="TEICHOIC ACID GLYCEROL-PHOSPHATE PRIMASE"/>
    <property type="match status" value="1"/>
</dbReference>
<feature type="compositionally biased region" description="Acidic residues" evidence="7">
    <location>
        <begin position="95"/>
        <end position="123"/>
    </location>
</feature>
<accession>A0AAD2JDH3</accession>
<dbReference type="Gene3D" id="3.40.50.11820">
    <property type="match status" value="1"/>
</dbReference>
<evidence type="ECO:0000313" key="8">
    <source>
        <dbReference type="EMBL" id="AVM25630.1"/>
    </source>
</evidence>
<dbReference type="InterPro" id="IPR043149">
    <property type="entry name" value="TagF_N"/>
</dbReference>
<sequence>MIEESVRKNSVVESLKNHNEKIEILLRIDDDRPLEGRLFYLLMRERVTNQEVYLPLKHLVENQFKIEIHENSFLNQMEEGQTYNLYVTDFSEMTDSSESEDETEDSSYDSDGDDEEAELEEGEGQFLDEHDNPYYKHRLKLDVEMPELCFIENKNALLLAVPYRTDKGNASIKIKREMKITKTKQIALDETNLLTVSGYCGVISAEHSYRIKKIQILFKRDEVEHRFPVNYQQKSDIDGYRTDGEMPEIYPFNVEVPLGLLTYSTDERYIYRMYFEFICEVNGTEETLTTPSLVLGDRSNQLKGLVQIQKKNNVPIRYEVYRKKKRQTLGIRINDYTMKTRAKYFIKSKWKKFKKKIGKIKKVRNRLVTRTFKTTFKLASKMSVKKKTVVFESFNGKQFSCNPRGIYEYMKENHPEYTLIWSVKKGHEAPFKEKGIYYINRLSLKWIFAMARAEYWVVNSRLPLWIPKPEHTTYLQTWHGTPLKRLAMDMDEVHMPGTNTKKYKKNFTKEASNWDYLISPNAYSTEIFTRAFQFQKTMIESGYPRNDFLHNQNNEETMRALKQKMNLPLDKKMILYAPTWRDDQFYKKGQYKFDLDLDLHELRAAIGDEYIIILRMHYLVAENFDLGPYEGFAYDFSHYEDIRDLYMISDLLITDYSSVFFDYANLKRPMLFYVPDIETYRDKLRGFYFDFEQEAPGPLVKETSSVIDWVRETEQPTFTLPGSFAPFYEKFCYLESGESSKRVVEVVFSEK</sequence>
<name>A0AAD2JDH3_BACPU</name>
<dbReference type="Gene3D" id="3.40.50.12580">
    <property type="match status" value="1"/>
</dbReference>
<dbReference type="Pfam" id="PF04464">
    <property type="entry name" value="Glyphos_transf"/>
    <property type="match status" value="1"/>
</dbReference>
<dbReference type="RefSeq" id="WP_117732143.1">
    <property type="nucleotide sequence ID" value="NZ_CP027116.1"/>
</dbReference>
<evidence type="ECO:0000256" key="2">
    <source>
        <dbReference type="ARBA" id="ARBA00010488"/>
    </source>
</evidence>